<protein>
    <recommendedName>
        <fullName evidence="7">DUF192 domain-containing protein</fullName>
    </recommendedName>
</protein>
<dbReference type="EMBL" id="BLRZ01000005">
    <property type="protein sequence ID" value="GFP29302.1"/>
    <property type="molecule type" value="Genomic_DNA"/>
</dbReference>
<dbReference type="InterPro" id="IPR003795">
    <property type="entry name" value="DUF192"/>
</dbReference>
<evidence type="ECO:0000313" key="6">
    <source>
        <dbReference type="Proteomes" id="UP000588083"/>
    </source>
</evidence>
<gene>
    <name evidence="1" type="ORF">HKBW3S03_00680</name>
    <name evidence="2" type="ORF">HKBW3S34_00222</name>
    <name evidence="3" type="ORF">HKBW3S47_00022</name>
</gene>
<dbReference type="Gene3D" id="2.60.120.1140">
    <property type="entry name" value="Protein of unknown function DUF192"/>
    <property type="match status" value="1"/>
</dbReference>
<evidence type="ECO:0000313" key="2">
    <source>
        <dbReference type="EMBL" id="GFP29302.1"/>
    </source>
</evidence>
<evidence type="ECO:0000313" key="4">
    <source>
        <dbReference type="Proteomes" id="UP000569018"/>
    </source>
</evidence>
<dbReference type="Pfam" id="PF02643">
    <property type="entry name" value="DUF192"/>
    <property type="match status" value="1"/>
</dbReference>
<keyword evidence="6" id="KW-1185">Reference proteome</keyword>
<reference evidence="4 5" key="1">
    <citation type="journal article" date="2020" name="Front. Microbiol.">
        <title>Single-cell genomics of novel Actinobacteria with the Wood-Ljungdahl pathway discovered in a serpentinizing system.</title>
        <authorList>
            <person name="Merino N."/>
            <person name="Kawai M."/>
            <person name="Boyd E.S."/>
            <person name="Colman D.R."/>
            <person name="McGlynn S.E."/>
            <person name="Nealson K.H."/>
            <person name="Kurokawa K."/>
            <person name="Hongoh Y."/>
        </authorList>
    </citation>
    <scope>NUCLEOTIDE SEQUENCE [LARGE SCALE GENOMIC DNA]</scope>
    <source>
        <strain evidence="1 5">S03</strain>
        <strain evidence="2 6">S34</strain>
        <strain evidence="3 4">S47</strain>
    </source>
</reference>
<dbReference type="EMBL" id="BLSD01000001">
    <property type="protein sequence ID" value="GFP38321.1"/>
    <property type="molecule type" value="Genomic_DNA"/>
</dbReference>
<evidence type="ECO:0000313" key="1">
    <source>
        <dbReference type="EMBL" id="GFP19175.1"/>
    </source>
</evidence>
<dbReference type="Proteomes" id="UP000588083">
    <property type="component" value="Unassembled WGS sequence"/>
</dbReference>
<dbReference type="Proteomes" id="UP000574717">
    <property type="component" value="Unassembled WGS sequence"/>
</dbReference>
<evidence type="ECO:0000313" key="3">
    <source>
        <dbReference type="EMBL" id="GFP38321.1"/>
    </source>
</evidence>
<dbReference type="RefSeq" id="WP_176235165.1">
    <property type="nucleotide sequence ID" value="NZ_BLRU01000044.1"/>
</dbReference>
<dbReference type="AlphaFoldDB" id="A0A6V8P9F8"/>
<proteinExistence type="predicted"/>
<dbReference type="InterPro" id="IPR038695">
    <property type="entry name" value="Saro_0823-like_sf"/>
</dbReference>
<comment type="caution">
    <text evidence="2">The sequence shown here is derived from an EMBL/GenBank/DDBJ whole genome shotgun (WGS) entry which is preliminary data.</text>
</comment>
<name>A0A6V8P9F8_9ACTN</name>
<evidence type="ECO:0008006" key="7">
    <source>
        <dbReference type="Google" id="ProtNLM"/>
    </source>
</evidence>
<sequence length="139" mass="15791">MLAYNSTRQLILCQNVCVADTFVKRLLGATKEIAHAPRRTTSHENGVIFKGDFGNSYDGILIRPCRSIHTFFLKYPLDVIFLDQNKHICRIYSHLKPFRITPLIPSAQMVLELMGGTLLPSMAQKGDIVIFLDREPDRS</sequence>
<dbReference type="EMBL" id="BLRU01000044">
    <property type="protein sequence ID" value="GFP19175.1"/>
    <property type="molecule type" value="Genomic_DNA"/>
</dbReference>
<dbReference type="Proteomes" id="UP000569018">
    <property type="component" value="Unassembled WGS sequence"/>
</dbReference>
<evidence type="ECO:0000313" key="5">
    <source>
        <dbReference type="Proteomes" id="UP000574717"/>
    </source>
</evidence>
<accession>A0A6V8P9F8</accession>
<organism evidence="2 6">
    <name type="scientific">Candidatus Hakubella thermalkaliphila</name>
    <dbReference type="NCBI Taxonomy" id="2754717"/>
    <lineage>
        <taxon>Bacteria</taxon>
        <taxon>Bacillati</taxon>
        <taxon>Actinomycetota</taxon>
        <taxon>Actinomycetota incertae sedis</taxon>
        <taxon>Candidatus Hakubellales</taxon>
        <taxon>Candidatus Hakubellaceae</taxon>
        <taxon>Candidatus Hakubella</taxon>
    </lineage>
</organism>